<evidence type="ECO:0000313" key="1">
    <source>
        <dbReference type="EMBL" id="GGX69349.1"/>
    </source>
</evidence>
<reference evidence="1" key="2">
    <citation type="submission" date="2020-09" db="EMBL/GenBank/DDBJ databases">
        <authorList>
            <person name="Sun Q."/>
            <person name="Ohkuma M."/>
        </authorList>
    </citation>
    <scope>NUCLEOTIDE SEQUENCE</scope>
    <source>
        <strain evidence="1">JCM 4790</strain>
    </source>
</reference>
<protein>
    <submittedName>
        <fullName evidence="1">Uncharacterized protein</fullName>
    </submittedName>
</protein>
<accession>A0A918NI74</accession>
<organism evidence="1 2">
    <name type="scientific">Streptomyces minutiscleroticus</name>
    <dbReference type="NCBI Taxonomy" id="68238"/>
    <lineage>
        <taxon>Bacteria</taxon>
        <taxon>Bacillati</taxon>
        <taxon>Actinomycetota</taxon>
        <taxon>Actinomycetes</taxon>
        <taxon>Kitasatosporales</taxon>
        <taxon>Streptomycetaceae</taxon>
        <taxon>Streptomyces</taxon>
    </lineage>
</organism>
<keyword evidence="2" id="KW-1185">Reference proteome</keyword>
<dbReference type="Proteomes" id="UP000619244">
    <property type="component" value="Unassembled WGS sequence"/>
</dbReference>
<name>A0A918NI74_9ACTN</name>
<reference evidence="1" key="1">
    <citation type="journal article" date="2014" name="Int. J. Syst. Evol. Microbiol.">
        <title>Complete genome sequence of Corynebacterium casei LMG S-19264T (=DSM 44701T), isolated from a smear-ripened cheese.</title>
        <authorList>
            <consortium name="US DOE Joint Genome Institute (JGI-PGF)"/>
            <person name="Walter F."/>
            <person name="Albersmeier A."/>
            <person name="Kalinowski J."/>
            <person name="Ruckert C."/>
        </authorList>
    </citation>
    <scope>NUCLEOTIDE SEQUENCE</scope>
    <source>
        <strain evidence="1">JCM 4790</strain>
    </source>
</reference>
<gene>
    <name evidence="1" type="ORF">GCM10010358_24760</name>
</gene>
<sequence length="118" mass="12964">MLRVVNDDGTTANGFLIDEIVREGARSMLAAAPEAEVNACMAELADQRDETGRRLVVRNGCHQPRQVTTAALAMVFKLVESARARWRAVNAPHLVALVRAGARFERGRLVERLEQLAA</sequence>
<proteinExistence type="predicted"/>
<comment type="caution">
    <text evidence="1">The sequence shown here is derived from an EMBL/GenBank/DDBJ whole genome shotgun (WGS) entry which is preliminary data.</text>
</comment>
<dbReference type="EMBL" id="BMVU01000008">
    <property type="protein sequence ID" value="GGX69349.1"/>
    <property type="molecule type" value="Genomic_DNA"/>
</dbReference>
<dbReference type="AlphaFoldDB" id="A0A918NI74"/>
<evidence type="ECO:0000313" key="2">
    <source>
        <dbReference type="Proteomes" id="UP000619244"/>
    </source>
</evidence>